<evidence type="ECO:0000256" key="1">
    <source>
        <dbReference type="ARBA" id="ARBA00001946"/>
    </source>
</evidence>
<evidence type="ECO:0000313" key="13">
    <source>
        <dbReference type="EMBL" id="MCY6959990.1"/>
    </source>
</evidence>
<evidence type="ECO:0000256" key="2">
    <source>
        <dbReference type="ARBA" id="ARBA00007265"/>
    </source>
</evidence>
<feature type="domain" description="Poly A polymerase head" evidence="12">
    <location>
        <begin position="29"/>
        <end position="150"/>
    </location>
</feature>
<evidence type="ECO:0000259" key="12">
    <source>
        <dbReference type="Pfam" id="PF01743"/>
    </source>
</evidence>
<dbReference type="SUPFAM" id="SSF81301">
    <property type="entry name" value="Nucleotidyltransferase"/>
    <property type="match status" value="1"/>
</dbReference>
<comment type="similarity">
    <text evidence="2 11">Belongs to the tRNA nucleotidyltransferase/poly(A) polymerase family.</text>
</comment>
<comment type="cofactor">
    <cofactor evidence="1">
        <name>Mg(2+)</name>
        <dbReference type="ChEBI" id="CHEBI:18420"/>
    </cofactor>
</comment>
<reference evidence="13" key="1">
    <citation type="submission" date="2022-12" db="EMBL/GenBank/DDBJ databases">
        <title>Clostridium sp. nov., isolated from industrial wastewater.</title>
        <authorList>
            <person name="Jiayan W."/>
        </authorList>
    </citation>
    <scope>NUCLEOTIDE SEQUENCE</scope>
    <source>
        <strain evidence="13">ZC22-4</strain>
    </source>
</reference>
<evidence type="ECO:0000256" key="3">
    <source>
        <dbReference type="ARBA" id="ARBA00022555"/>
    </source>
</evidence>
<dbReference type="PANTHER" id="PTHR47788">
    <property type="entry name" value="POLYA POLYMERASE"/>
    <property type="match status" value="1"/>
</dbReference>
<evidence type="ECO:0000256" key="9">
    <source>
        <dbReference type="ARBA" id="ARBA00022842"/>
    </source>
</evidence>
<dbReference type="SUPFAM" id="SSF81891">
    <property type="entry name" value="Poly A polymerase C-terminal region-like"/>
    <property type="match status" value="1"/>
</dbReference>
<keyword evidence="5" id="KW-0819">tRNA processing</keyword>
<dbReference type="Gene3D" id="1.10.3090.10">
    <property type="entry name" value="cca-adding enzyme, domain 2"/>
    <property type="match status" value="1"/>
</dbReference>
<sequence>MDLINKLNKEQRYIVNLIKNICDREKIDAYIVGGAVRDIILNSEINDIDICITEDPINIINKLSYIKEYRYHKEFQTSNIKFNNGIEIDLIRCRKESYSYNGALPNIIPSKLKDDLFRRDFTVNAVAYNISSGKIVDPYKGIEDIRLKKIKKIHKYSYAEDPTRIFRAIRYSVRYDFEIYDKEEIRLAIDNKMIFNISNDRIIREIFLMCSEKKWIENMILCDYYNIFSIDSSLLGKKNKFFDYNKIDDRILNLFSVLRDEKFIDIFINNSILKKQLIKSFKNFANSRFTICDNLFTTSDNYKIYKLMKNFSLNELKLLSLEKKLKYKIINYLNNLMEVNLSITGKDVGNLGVNNGKLIGSVIKILMQLRMNTLISIEKEYLIRNLGEILNDIEYKN</sequence>
<gene>
    <name evidence="13" type="ORF">OW729_15320</name>
</gene>
<dbReference type="Proteomes" id="UP001144612">
    <property type="component" value="Unassembled WGS sequence"/>
</dbReference>
<evidence type="ECO:0000256" key="6">
    <source>
        <dbReference type="ARBA" id="ARBA00022695"/>
    </source>
</evidence>
<evidence type="ECO:0000256" key="7">
    <source>
        <dbReference type="ARBA" id="ARBA00022723"/>
    </source>
</evidence>
<keyword evidence="3" id="KW-0820">tRNA-binding</keyword>
<dbReference type="InterPro" id="IPR002646">
    <property type="entry name" value="PolA_pol_head_dom"/>
</dbReference>
<evidence type="ECO:0000256" key="8">
    <source>
        <dbReference type="ARBA" id="ARBA00022741"/>
    </source>
</evidence>
<proteinExistence type="inferred from homology"/>
<name>A0ABT4DCH3_9CLOT</name>
<dbReference type="CDD" id="cd05398">
    <property type="entry name" value="NT_ClassII-CCAase"/>
    <property type="match status" value="1"/>
</dbReference>
<dbReference type="EMBL" id="JAPQFJ010000018">
    <property type="protein sequence ID" value="MCY6959990.1"/>
    <property type="molecule type" value="Genomic_DNA"/>
</dbReference>
<keyword evidence="14" id="KW-1185">Reference proteome</keyword>
<keyword evidence="6" id="KW-0548">Nucleotidyltransferase</keyword>
<dbReference type="Gene3D" id="3.30.460.10">
    <property type="entry name" value="Beta Polymerase, domain 2"/>
    <property type="match status" value="1"/>
</dbReference>
<keyword evidence="9" id="KW-0460">Magnesium</keyword>
<keyword evidence="10 11" id="KW-0694">RNA-binding</keyword>
<dbReference type="InterPro" id="IPR052390">
    <property type="entry name" value="tRNA_nt/polyA_polymerase"/>
</dbReference>
<comment type="caution">
    <text evidence="13">The sequence shown here is derived from an EMBL/GenBank/DDBJ whole genome shotgun (WGS) entry which is preliminary data.</text>
</comment>
<dbReference type="Pfam" id="PF01743">
    <property type="entry name" value="PolyA_pol"/>
    <property type="match status" value="1"/>
</dbReference>
<evidence type="ECO:0000256" key="11">
    <source>
        <dbReference type="RuleBase" id="RU003953"/>
    </source>
</evidence>
<accession>A0ABT4DCH3</accession>
<keyword evidence="8" id="KW-0547">Nucleotide-binding</keyword>
<evidence type="ECO:0000313" key="14">
    <source>
        <dbReference type="Proteomes" id="UP001144612"/>
    </source>
</evidence>
<dbReference type="InterPro" id="IPR043519">
    <property type="entry name" value="NT_sf"/>
</dbReference>
<keyword evidence="7" id="KW-0479">Metal-binding</keyword>
<dbReference type="RefSeq" id="WP_268062422.1">
    <property type="nucleotide sequence ID" value="NZ_JAPQFJ010000018.1"/>
</dbReference>
<evidence type="ECO:0000256" key="4">
    <source>
        <dbReference type="ARBA" id="ARBA00022679"/>
    </source>
</evidence>
<dbReference type="PANTHER" id="PTHR47788:SF1">
    <property type="entry name" value="A-ADDING TRNA NUCLEOTIDYLTRANSFERASE"/>
    <property type="match status" value="1"/>
</dbReference>
<keyword evidence="4 11" id="KW-0808">Transferase</keyword>
<protein>
    <submittedName>
        <fullName evidence="13">CCA tRNA nucleotidyltransferase</fullName>
    </submittedName>
</protein>
<evidence type="ECO:0000256" key="5">
    <source>
        <dbReference type="ARBA" id="ARBA00022694"/>
    </source>
</evidence>
<organism evidence="13 14">
    <name type="scientific">Clostridium brassicae</name>
    <dbReference type="NCBI Taxonomy" id="2999072"/>
    <lineage>
        <taxon>Bacteria</taxon>
        <taxon>Bacillati</taxon>
        <taxon>Bacillota</taxon>
        <taxon>Clostridia</taxon>
        <taxon>Eubacteriales</taxon>
        <taxon>Clostridiaceae</taxon>
        <taxon>Clostridium</taxon>
    </lineage>
</organism>
<evidence type="ECO:0000256" key="10">
    <source>
        <dbReference type="ARBA" id="ARBA00022884"/>
    </source>
</evidence>